<organism evidence="2 3">
    <name type="scientific">Datura stramonium</name>
    <name type="common">Jimsonweed</name>
    <name type="synonym">Common thornapple</name>
    <dbReference type="NCBI Taxonomy" id="4076"/>
    <lineage>
        <taxon>Eukaryota</taxon>
        <taxon>Viridiplantae</taxon>
        <taxon>Streptophyta</taxon>
        <taxon>Embryophyta</taxon>
        <taxon>Tracheophyta</taxon>
        <taxon>Spermatophyta</taxon>
        <taxon>Magnoliopsida</taxon>
        <taxon>eudicotyledons</taxon>
        <taxon>Gunneridae</taxon>
        <taxon>Pentapetalae</taxon>
        <taxon>asterids</taxon>
        <taxon>lamiids</taxon>
        <taxon>Solanales</taxon>
        <taxon>Solanaceae</taxon>
        <taxon>Solanoideae</taxon>
        <taxon>Datureae</taxon>
        <taxon>Datura</taxon>
    </lineage>
</organism>
<sequence length="148" mass="16910">MKHALLQMEHTALMETKRILTNLKIEMGNLLKLSLDGDKLHAKKRKREIRGKKGVNAKRSAKITERVENKRTSSKINYNALQKLTDELKQVPAEAELGGREPKVCANGDSAENLNIGFHELEQENEYGEDDDSFRDNDHYDSYYGYGT</sequence>
<dbReference type="Proteomes" id="UP000823775">
    <property type="component" value="Unassembled WGS sequence"/>
</dbReference>
<dbReference type="EMBL" id="JACEIK010001267">
    <property type="protein sequence ID" value="MCD7467761.1"/>
    <property type="molecule type" value="Genomic_DNA"/>
</dbReference>
<keyword evidence="3" id="KW-1185">Reference proteome</keyword>
<accession>A0ABS8TA88</accession>
<feature type="region of interest" description="Disordered" evidence="1">
    <location>
        <begin position="120"/>
        <end position="148"/>
    </location>
</feature>
<reference evidence="2 3" key="1">
    <citation type="journal article" date="2021" name="BMC Genomics">
        <title>Datura genome reveals duplications of psychoactive alkaloid biosynthetic genes and high mutation rate following tissue culture.</title>
        <authorList>
            <person name="Rajewski A."/>
            <person name="Carter-House D."/>
            <person name="Stajich J."/>
            <person name="Litt A."/>
        </authorList>
    </citation>
    <scope>NUCLEOTIDE SEQUENCE [LARGE SCALE GENOMIC DNA]</scope>
    <source>
        <strain evidence="2">AR-01</strain>
    </source>
</reference>
<evidence type="ECO:0008006" key="4">
    <source>
        <dbReference type="Google" id="ProtNLM"/>
    </source>
</evidence>
<gene>
    <name evidence="2" type="ORF">HAX54_005380</name>
</gene>
<proteinExistence type="predicted"/>
<comment type="caution">
    <text evidence="2">The sequence shown here is derived from an EMBL/GenBank/DDBJ whole genome shotgun (WGS) entry which is preliminary data.</text>
</comment>
<evidence type="ECO:0000313" key="2">
    <source>
        <dbReference type="EMBL" id="MCD7467761.1"/>
    </source>
</evidence>
<evidence type="ECO:0000256" key="1">
    <source>
        <dbReference type="SAM" id="MobiDB-lite"/>
    </source>
</evidence>
<feature type="compositionally biased region" description="Acidic residues" evidence="1">
    <location>
        <begin position="123"/>
        <end position="133"/>
    </location>
</feature>
<name>A0ABS8TA88_DATST</name>
<evidence type="ECO:0000313" key="3">
    <source>
        <dbReference type="Proteomes" id="UP000823775"/>
    </source>
</evidence>
<protein>
    <recommendedName>
        <fullName evidence="4">Brf1 TBP-binding domain-containing protein</fullName>
    </recommendedName>
</protein>